<evidence type="ECO:0000256" key="12">
    <source>
        <dbReference type="ARBA" id="ARBA00023026"/>
    </source>
</evidence>
<evidence type="ECO:0000313" key="19">
    <source>
        <dbReference type="Proteomes" id="UP000242519"/>
    </source>
</evidence>
<organism evidence="18 19">
    <name type="scientific">Diplocarpon coronariae</name>
    <dbReference type="NCBI Taxonomy" id="2795749"/>
    <lineage>
        <taxon>Eukaryota</taxon>
        <taxon>Fungi</taxon>
        <taxon>Dikarya</taxon>
        <taxon>Ascomycota</taxon>
        <taxon>Pezizomycotina</taxon>
        <taxon>Leotiomycetes</taxon>
        <taxon>Helotiales</taxon>
        <taxon>Drepanopezizaceae</taxon>
        <taxon>Diplocarpon</taxon>
    </lineage>
</organism>
<feature type="active site" description="Charge relay system" evidence="15">
    <location>
        <position position="493"/>
    </location>
</feature>
<dbReference type="InterPro" id="IPR000209">
    <property type="entry name" value="Peptidase_S8/S53_dom"/>
</dbReference>
<keyword evidence="11 15" id="KW-0106">Calcium</keyword>
<evidence type="ECO:0000256" key="4">
    <source>
        <dbReference type="ARBA" id="ARBA00012462"/>
    </source>
</evidence>
<evidence type="ECO:0000256" key="7">
    <source>
        <dbReference type="ARBA" id="ARBA00022723"/>
    </source>
</evidence>
<comment type="function">
    <text evidence="2">Secreted tripeptidyl-peptidase which degrades proteins at acidic pHs and is involved in virulence.</text>
</comment>
<sequence>MPSKTSLLAAVLHALPAFAAVHEKLTVVPRGWSESAVHDDAEITLSIGLAQRNIDQLESKLMAVSTPGGLEYGKHLDVDATRAMFAPSGVANRAVQSWLKGAGIRGIHSDGHWVSFTSTVKTVNTLLDTRFAIYDNNGVSILRTTEYSIPDDLAGFVDLIFPTTYFGEAAANTPEGSTYTKRAFDSKISDVEDCKEWMTPSCIKRLYSVGDYKPDAKSGSRIGFGSFLNQSCSHSDLFEYEKYFGIPQQASSVALFNGATTRQDSATAHSEEVNVDAQILVGVSHPLPLIEHITAGSPPINPNLNHPAGTNDNEPYLSYFQNLLSQPNSALPQVITISYNDDEQTVPKSYADRVCNMIGMLGLRGVSVLNSSGNNGVGTPCMSNDGEDTIQFTPSFPSTCPYITSVGGTKGVSPEVAWDQSSGGFSNYFSQPRYQKAAVENYLANHISVATKNYYQPYTNFKGRGFPDISAHSVDPCYLAIVNDELYEVCGTSTATSVVAGIIGLLNDARLRINKSPLGFINPLLYSLAYTSLNDITEGGSVGCKGVDPETLWEIPGAGIVPYASWNATEGWDPVTGLGTPDFQRLKRLVLSI</sequence>
<comment type="catalytic activity">
    <reaction evidence="1">
        <text>Release of an N-terminal tripeptide from a polypeptide.</text>
        <dbReference type="EC" id="3.4.14.10"/>
    </reaction>
</comment>
<evidence type="ECO:0000256" key="11">
    <source>
        <dbReference type="ARBA" id="ARBA00022837"/>
    </source>
</evidence>
<dbReference type="GO" id="GO:0046872">
    <property type="term" value="F:metal ion binding"/>
    <property type="evidence" value="ECO:0007669"/>
    <property type="project" value="UniProtKB-UniRule"/>
</dbReference>
<dbReference type="InterPro" id="IPR050819">
    <property type="entry name" value="Tripeptidyl-peptidase_I"/>
</dbReference>
<comment type="caution">
    <text evidence="18">The sequence shown here is derived from an EMBL/GenBank/DDBJ whole genome shotgun (WGS) entry which is preliminary data.</text>
</comment>
<dbReference type="STRING" id="503106.A0A218ZBG5"/>
<keyword evidence="10 15" id="KW-0720">Serine protease</keyword>
<feature type="binding site" evidence="15">
    <location>
        <position position="536"/>
    </location>
    <ligand>
        <name>Ca(2+)</name>
        <dbReference type="ChEBI" id="CHEBI:29108"/>
    </ligand>
</feature>
<feature type="binding site" evidence="15">
    <location>
        <position position="535"/>
    </location>
    <ligand>
        <name>Ca(2+)</name>
        <dbReference type="ChEBI" id="CHEBI:29108"/>
    </ligand>
</feature>
<keyword evidence="9 15" id="KW-0378">Hydrolase</keyword>
<dbReference type="AlphaFoldDB" id="A0A218ZBG5"/>
<dbReference type="FunFam" id="3.40.50.200:FF:000015">
    <property type="entry name" value="Tripeptidyl peptidase A"/>
    <property type="match status" value="1"/>
</dbReference>
<keyword evidence="8 16" id="KW-0732">Signal</keyword>
<name>A0A218ZBG5_9HELO</name>
<keyword evidence="7 15" id="KW-0479">Metal-binding</keyword>
<feature type="active site" description="Charge relay system" evidence="15">
    <location>
        <position position="276"/>
    </location>
</feature>
<dbReference type="Pfam" id="PF00082">
    <property type="entry name" value="Peptidase_S8"/>
    <property type="match status" value="1"/>
</dbReference>
<comment type="subcellular location">
    <subcellularLocation>
        <location evidence="3">Secreted</location>
        <location evidence="3">Extracellular space</location>
    </subcellularLocation>
</comment>
<dbReference type="InterPro" id="IPR030400">
    <property type="entry name" value="Sedolisin_dom"/>
</dbReference>
<feature type="binding site" evidence="15">
    <location>
        <position position="573"/>
    </location>
    <ligand>
        <name>Ca(2+)</name>
        <dbReference type="ChEBI" id="CHEBI:29108"/>
    </ligand>
</feature>
<evidence type="ECO:0000256" key="2">
    <source>
        <dbReference type="ARBA" id="ARBA00002451"/>
    </source>
</evidence>
<evidence type="ECO:0000256" key="15">
    <source>
        <dbReference type="PROSITE-ProRule" id="PRU01032"/>
    </source>
</evidence>
<feature type="binding site" evidence="15">
    <location>
        <position position="571"/>
    </location>
    <ligand>
        <name>Ca(2+)</name>
        <dbReference type="ChEBI" id="CHEBI:29108"/>
    </ligand>
</feature>
<dbReference type="Proteomes" id="UP000242519">
    <property type="component" value="Unassembled WGS sequence"/>
</dbReference>
<keyword evidence="13" id="KW-0865">Zymogen</keyword>
<dbReference type="InterPro" id="IPR015366">
    <property type="entry name" value="S53_propep"/>
</dbReference>
<dbReference type="SUPFAM" id="SSF54897">
    <property type="entry name" value="Protease propeptides/inhibitors"/>
    <property type="match status" value="1"/>
</dbReference>
<dbReference type="PANTHER" id="PTHR14218">
    <property type="entry name" value="PROTEASE S8 TRIPEPTIDYL PEPTIDASE I CLN2"/>
    <property type="match status" value="1"/>
</dbReference>
<dbReference type="CDD" id="cd11377">
    <property type="entry name" value="Pro-peptidase_S53"/>
    <property type="match status" value="1"/>
</dbReference>
<dbReference type="CDD" id="cd04056">
    <property type="entry name" value="Peptidases_S53"/>
    <property type="match status" value="1"/>
</dbReference>
<dbReference type="InterPro" id="IPR036852">
    <property type="entry name" value="Peptidase_S8/S53_dom_sf"/>
</dbReference>
<dbReference type="OrthoDB" id="409122at2759"/>
<dbReference type="SMART" id="SM00944">
    <property type="entry name" value="Pro-kuma_activ"/>
    <property type="match status" value="1"/>
</dbReference>
<evidence type="ECO:0000256" key="3">
    <source>
        <dbReference type="ARBA" id="ARBA00004239"/>
    </source>
</evidence>
<dbReference type="SUPFAM" id="SSF52743">
    <property type="entry name" value="Subtilisin-like"/>
    <property type="match status" value="1"/>
</dbReference>
<evidence type="ECO:0000256" key="16">
    <source>
        <dbReference type="SAM" id="SignalP"/>
    </source>
</evidence>
<dbReference type="PROSITE" id="PS51695">
    <property type="entry name" value="SEDOLISIN"/>
    <property type="match status" value="1"/>
</dbReference>
<dbReference type="EMBL" id="MZNU01000076">
    <property type="protein sequence ID" value="OWP05377.1"/>
    <property type="molecule type" value="Genomic_DNA"/>
</dbReference>
<evidence type="ECO:0000259" key="17">
    <source>
        <dbReference type="PROSITE" id="PS51695"/>
    </source>
</evidence>
<evidence type="ECO:0000256" key="13">
    <source>
        <dbReference type="ARBA" id="ARBA00023145"/>
    </source>
</evidence>
<dbReference type="PANTHER" id="PTHR14218:SF34">
    <property type="entry name" value="TRIPEPTIDYL-PEPTIDASE SED4"/>
    <property type="match status" value="1"/>
</dbReference>
<evidence type="ECO:0000256" key="9">
    <source>
        <dbReference type="ARBA" id="ARBA00022801"/>
    </source>
</evidence>
<gene>
    <name evidence="18" type="ORF">B2J93_8119</name>
</gene>
<keyword evidence="6 15" id="KW-0645">Protease</keyword>
<dbReference type="GO" id="GO:0005576">
    <property type="term" value="C:extracellular region"/>
    <property type="evidence" value="ECO:0007669"/>
    <property type="project" value="UniProtKB-SubCell"/>
</dbReference>
<protein>
    <recommendedName>
        <fullName evidence="4">tripeptidyl-peptidase II</fullName>
        <ecNumber evidence="4">3.4.14.10</ecNumber>
    </recommendedName>
</protein>
<feature type="domain" description="Peptidase S53" evidence="17">
    <location>
        <begin position="197"/>
        <end position="593"/>
    </location>
</feature>
<dbReference type="GO" id="GO:0006508">
    <property type="term" value="P:proteolysis"/>
    <property type="evidence" value="ECO:0007669"/>
    <property type="project" value="UniProtKB-KW"/>
</dbReference>
<reference evidence="18 19" key="1">
    <citation type="submission" date="2017-04" db="EMBL/GenBank/DDBJ databases">
        <title>Draft genome sequence of Marssonina coronaria NL1: causal agent of apple blotch.</title>
        <authorList>
            <person name="Cheng Q."/>
        </authorList>
    </citation>
    <scope>NUCLEOTIDE SEQUENCE [LARGE SCALE GENOMIC DNA]</scope>
    <source>
        <strain evidence="18 19">NL1</strain>
    </source>
</reference>
<comment type="cofactor">
    <cofactor evidence="15">
        <name>Ca(2+)</name>
        <dbReference type="ChEBI" id="CHEBI:29108"/>
    </cofactor>
    <text evidence="15">Binds 1 Ca(2+) ion per subunit.</text>
</comment>
<evidence type="ECO:0000256" key="8">
    <source>
        <dbReference type="ARBA" id="ARBA00022729"/>
    </source>
</evidence>
<keyword evidence="19" id="KW-1185">Reference proteome</keyword>
<dbReference type="InParanoid" id="A0A218ZBG5"/>
<dbReference type="GO" id="GO:0004252">
    <property type="term" value="F:serine-type endopeptidase activity"/>
    <property type="evidence" value="ECO:0007669"/>
    <property type="project" value="UniProtKB-UniRule"/>
</dbReference>
<keyword evidence="5" id="KW-0964">Secreted</keyword>
<keyword evidence="14" id="KW-0325">Glycoprotein</keyword>
<dbReference type="Pfam" id="PF09286">
    <property type="entry name" value="Pro-kuma_activ"/>
    <property type="match status" value="1"/>
</dbReference>
<dbReference type="GO" id="GO:0008240">
    <property type="term" value="F:tripeptidyl-peptidase activity"/>
    <property type="evidence" value="ECO:0007669"/>
    <property type="project" value="UniProtKB-EC"/>
</dbReference>
<evidence type="ECO:0000256" key="5">
    <source>
        <dbReference type="ARBA" id="ARBA00022525"/>
    </source>
</evidence>
<dbReference type="EC" id="3.4.14.10" evidence="4"/>
<feature type="chain" id="PRO_5013279129" description="tripeptidyl-peptidase II" evidence="16">
    <location>
        <begin position="20"/>
        <end position="593"/>
    </location>
</feature>
<feature type="active site" description="Charge relay system" evidence="15">
    <location>
        <position position="272"/>
    </location>
</feature>
<dbReference type="Gene3D" id="3.40.50.200">
    <property type="entry name" value="Peptidase S8/S53 domain"/>
    <property type="match status" value="1"/>
</dbReference>
<evidence type="ECO:0000256" key="10">
    <source>
        <dbReference type="ARBA" id="ARBA00022825"/>
    </source>
</evidence>
<evidence type="ECO:0000256" key="6">
    <source>
        <dbReference type="ARBA" id="ARBA00022670"/>
    </source>
</evidence>
<evidence type="ECO:0000256" key="1">
    <source>
        <dbReference type="ARBA" id="ARBA00001910"/>
    </source>
</evidence>
<accession>A0A218ZBG5</accession>
<feature type="signal peptide" evidence="16">
    <location>
        <begin position="1"/>
        <end position="19"/>
    </location>
</feature>
<evidence type="ECO:0000313" key="18">
    <source>
        <dbReference type="EMBL" id="OWP05377.1"/>
    </source>
</evidence>
<keyword evidence="12" id="KW-0843">Virulence</keyword>
<evidence type="ECO:0000256" key="14">
    <source>
        <dbReference type="ARBA" id="ARBA00023180"/>
    </source>
</evidence>
<proteinExistence type="predicted"/>